<sequence>MKDDEVVEHGPAGEVFNAPKHPYTQALLASIPGGDFARSHAVEPAV</sequence>
<keyword evidence="3" id="KW-0547">Nucleotide-binding</keyword>
<dbReference type="OrthoDB" id="8036461at2"/>
<evidence type="ECO:0000313" key="6">
    <source>
        <dbReference type="EMBL" id="RJF77701.1"/>
    </source>
</evidence>
<evidence type="ECO:0000256" key="2">
    <source>
        <dbReference type="ARBA" id="ARBA00022448"/>
    </source>
</evidence>
<dbReference type="RefSeq" id="WP_119854870.1">
    <property type="nucleotide sequence ID" value="NZ_QYYD01000002.1"/>
</dbReference>
<protein>
    <recommendedName>
        <fullName evidence="5">Oligopeptide/dipeptide ABC transporter C-terminal domain-containing protein</fullName>
    </recommendedName>
</protein>
<dbReference type="GO" id="GO:0015833">
    <property type="term" value="P:peptide transport"/>
    <property type="evidence" value="ECO:0007669"/>
    <property type="project" value="InterPro"/>
</dbReference>
<comment type="subcellular location">
    <subcellularLocation>
        <location evidence="1">Cell inner membrane</location>
        <topology evidence="1">Peripheral membrane protein</topology>
    </subcellularLocation>
</comment>
<dbReference type="Gene3D" id="3.40.50.300">
    <property type="entry name" value="P-loop containing nucleotide triphosphate hydrolases"/>
    <property type="match status" value="1"/>
</dbReference>
<dbReference type="InterPro" id="IPR027417">
    <property type="entry name" value="P-loop_NTPase"/>
</dbReference>
<feature type="domain" description="Oligopeptide/dipeptide ABC transporter C-terminal" evidence="5">
    <location>
        <begin position="7"/>
        <end position="37"/>
    </location>
</feature>
<name>A0A418VNF0_RHOPL</name>
<dbReference type="InterPro" id="IPR013563">
    <property type="entry name" value="Oligopep_ABC_C"/>
</dbReference>
<dbReference type="AlphaFoldDB" id="A0A418VNF0"/>
<dbReference type="GO" id="GO:0005524">
    <property type="term" value="F:ATP binding"/>
    <property type="evidence" value="ECO:0007669"/>
    <property type="project" value="UniProtKB-KW"/>
</dbReference>
<evidence type="ECO:0000313" key="7">
    <source>
        <dbReference type="Proteomes" id="UP000285523"/>
    </source>
</evidence>
<evidence type="ECO:0000256" key="4">
    <source>
        <dbReference type="ARBA" id="ARBA00022840"/>
    </source>
</evidence>
<dbReference type="NCBIfam" id="TIGR01727">
    <property type="entry name" value="oligo_HPY"/>
    <property type="match status" value="1"/>
</dbReference>
<dbReference type="Pfam" id="PF08352">
    <property type="entry name" value="oligo_HPY"/>
    <property type="match status" value="1"/>
</dbReference>
<dbReference type="Proteomes" id="UP000285523">
    <property type="component" value="Unassembled WGS sequence"/>
</dbReference>
<gene>
    <name evidence="6" type="ORF">D4Q52_01960</name>
</gene>
<organism evidence="6 7">
    <name type="scientific">Rhodopseudomonas palustris</name>
    <dbReference type="NCBI Taxonomy" id="1076"/>
    <lineage>
        <taxon>Bacteria</taxon>
        <taxon>Pseudomonadati</taxon>
        <taxon>Pseudomonadota</taxon>
        <taxon>Alphaproteobacteria</taxon>
        <taxon>Hyphomicrobiales</taxon>
        <taxon>Nitrobacteraceae</taxon>
        <taxon>Rhodopseudomonas</taxon>
    </lineage>
</organism>
<keyword evidence="4" id="KW-0067">ATP-binding</keyword>
<evidence type="ECO:0000259" key="5">
    <source>
        <dbReference type="Pfam" id="PF08352"/>
    </source>
</evidence>
<proteinExistence type="predicted"/>
<evidence type="ECO:0000256" key="1">
    <source>
        <dbReference type="ARBA" id="ARBA00004417"/>
    </source>
</evidence>
<comment type="caution">
    <text evidence="6">The sequence shown here is derived from an EMBL/GenBank/DDBJ whole genome shotgun (WGS) entry which is preliminary data.</text>
</comment>
<reference evidence="6 7" key="1">
    <citation type="submission" date="2018-09" db="EMBL/GenBank/DDBJ databases">
        <title>Draft genome sequence of Rhodopseudomonas palustris 2.1.18.</title>
        <authorList>
            <person name="Robertson S.L."/>
            <person name="Meyer T.E."/>
            <person name="Kyndt J.A."/>
        </authorList>
    </citation>
    <scope>NUCLEOTIDE SEQUENCE [LARGE SCALE GENOMIC DNA]</scope>
    <source>
        <strain evidence="6 7">2.1.18</strain>
    </source>
</reference>
<keyword evidence="2" id="KW-0813">Transport</keyword>
<dbReference type="EMBL" id="QYYD01000002">
    <property type="protein sequence ID" value="RJF77701.1"/>
    <property type="molecule type" value="Genomic_DNA"/>
</dbReference>
<evidence type="ECO:0000256" key="3">
    <source>
        <dbReference type="ARBA" id="ARBA00022741"/>
    </source>
</evidence>
<dbReference type="GO" id="GO:0005886">
    <property type="term" value="C:plasma membrane"/>
    <property type="evidence" value="ECO:0007669"/>
    <property type="project" value="UniProtKB-SubCell"/>
</dbReference>
<accession>A0A418VNF0</accession>